<comment type="pathway">
    <text evidence="9">tRNA modification; N(7)-methylguanine-tRNA biosynthesis.</text>
</comment>
<dbReference type="PROSITE" id="PS51625">
    <property type="entry name" value="SAM_MT_TRMB"/>
    <property type="match status" value="1"/>
</dbReference>
<dbReference type="InterPro" id="IPR029063">
    <property type="entry name" value="SAM-dependent_MTases_sf"/>
</dbReference>
<dbReference type="GO" id="GO:0043527">
    <property type="term" value="C:tRNA methyltransferase complex"/>
    <property type="evidence" value="ECO:0007669"/>
    <property type="project" value="TreeGrafter"/>
</dbReference>
<comment type="function">
    <text evidence="9">Catalyzes the formation of N(7)-methylguanine at position 46 (m7G46) in tRNA.</text>
</comment>
<dbReference type="CDD" id="cd02440">
    <property type="entry name" value="AdoMet_MTases"/>
    <property type="match status" value="1"/>
</dbReference>
<accession>Q23MB9</accession>
<keyword evidence="2 9" id="KW-0820">tRNA-binding</keyword>
<feature type="active site" evidence="9">
    <location>
        <position position="202"/>
    </location>
</feature>
<protein>
    <recommendedName>
        <fullName evidence="9">tRNA (guanine-N(7)-)-methyltransferase</fullName>
        <ecNumber evidence="9">2.1.1.33</ecNumber>
    </recommendedName>
    <alternativeName>
        <fullName evidence="9">tRNA (guanine(46)-N(7))-methyltransferase</fullName>
    </alternativeName>
    <alternativeName>
        <fullName evidence="9">tRNA(m7G46)-methyltransferase</fullName>
    </alternativeName>
</protein>
<evidence type="ECO:0000313" key="12">
    <source>
        <dbReference type="Proteomes" id="UP000009168"/>
    </source>
</evidence>
<feature type="compositionally biased region" description="Low complexity" evidence="10">
    <location>
        <begin position="1"/>
        <end position="12"/>
    </location>
</feature>
<evidence type="ECO:0000256" key="8">
    <source>
        <dbReference type="ARBA" id="ARBA00023242"/>
    </source>
</evidence>
<dbReference type="Proteomes" id="UP000009168">
    <property type="component" value="Unassembled WGS sequence"/>
</dbReference>
<evidence type="ECO:0000256" key="7">
    <source>
        <dbReference type="ARBA" id="ARBA00022884"/>
    </source>
</evidence>
<dbReference type="AlphaFoldDB" id="Q23MB9"/>
<evidence type="ECO:0000256" key="1">
    <source>
        <dbReference type="ARBA" id="ARBA00000142"/>
    </source>
</evidence>
<evidence type="ECO:0000256" key="6">
    <source>
        <dbReference type="ARBA" id="ARBA00022694"/>
    </source>
</evidence>
<evidence type="ECO:0000256" key="9">
    <source>
        <dbReference type="HAMAP-Rule" id="MF_03055"/>
    </source>
</evidence>
<evidence type="ECO:0000256" key="4">
    <source>
        <dbReference type="ARBA" id="ARBA00022679"/>
    </source>
</evidence>
<comment type="subcellular location">
    <subcellularLocation>
        <location evidence="9">Nucleus</location>
    </subcellularLocation>
</comment>
<dbReference type="EC" id="2.1.1.33" evidence="9"/>
<reference evidence="12" key="1">
    <citation type="journal article" date="2006" name="PLoS Biol.">
        <title>Macronuclear genome sequence of the ciliate Tetrahymena thermophila, a model eukaryote.</title>
        <authorList>
            <person name="Eisen J.A."/>
            <person name="Coyne R.S."/>
            <person name="Wu M."/>
            <person name="Wu D."/>
            <person name="Thiagarajan M."/>
            <person name="Wortman J.R."/>
            <person name="Badger J.H."/>
            <person name="Ren Q."/>
            <person name="Amedeo P."/>
            <person name="Jones K.M."/>
            <person name="Tallon L.J."/>
            <person name="Delcher A.L."/>
            <person name="Salzberg S.L."/>
            <person name="Silva J.C."/>
            <person name="Haas B.J."/>
            <person name="Majoros W.H."/>
            <person name="Farzad M."/>
            <person name="Carlton J.M."/>
            <person name="Smith R.K. Jr."/>
            <person name="Garg J."/>
            <person name="Pearlman R.E."/>
            <person name="Karrer K.M."/>
            <person name="Sun L."/>
            <person name="Manning G."/>
            <person name="Elde N.C."/>
            <person name="Turkewitz A.P."/>
            <person name="Asai D.J."/>
            <person name="Wilkes D.E."/>
            <person name="Wang Y."/>
            <person name="Cai H."/>
            <person name="Collins K."/>
            <person name="Stewart B.A."/>
            <person name="Lee S.R."/>
            <person name="Wilamowska K."/>
            <person name="Weinberg Z."/>
            <person name="Ruzzo W.L."/>
            <person name="Wloga D."/>
            <person name="Gaertig J."/>
            <person name="Frankel J."/>
            <person name="Tsao C.-C."/>
            <person name="Gorovsky M.A."/>
            <person name="Keeling P.J."/>
            <person name="Waller R.F."/>
            <person name="Patron N.J."/>
            <person name="Cherry J.M."/>
            <person name="Stover N.A."/>
            <person name="Krieger C.J."/>
            <person name="del Toro C."/>
            <person name="Ryder H.F."/>
            <person name="Williamson S.C."/>
            <person name="Barbeau R.A."/>
            <person name="Hamilton E.P."/>
            <person name="Orias E."/>
        </authorList>
    </citation>
    <scope>NUCLEOTIDE SEQUENCE [LARGE SCALE GENOMIC DNA]</scope>
    <source>
        <strain evidence="12">SB210</strain>
    </source>
</reference>
<keyword evidence="12" id="KW-1185">Reference proteome</keyword>
<organism evidence="11 12">
    <name type="scientific">Tetrahymena thermophila (strain SB210)</name>
    <dbReference type="NCBI Taxonomy" id="312017"/>
    <lineage>
        <taxon>Eukaryota</taxon>
        <taxon>Sar</taxon>
        <taxon>Alveolata</taxon>
        <taxon>Ciliophora</taxon>
        <taxon>Intramacronucleata</taxon>
        <taxon>Oligohymenophorea</taxon>
        <taxon>Hymenostomatida</taxon>
        <taxon>Tetrahymenina</taxon>
        <taxon>Tetrahymenidae</taxon>
        <taxon>Tetrahymena</taxon>
    </lineage>
</organism>
<dbReference type="FunCoup" id="Q23MB9">
    <property type="interactions" value="238"/>
</dbReference>
<dbReference type="HOGENOM" id="CLU_050910_3_1_1"/>
<dbReference type="HAMAP" id="MF_03055">
    <property type="entry name" value="tRNA_methyltr_TrmB_euk"/>
    <property type="match status" value="1"/>
</dbReference>
<feature type="binding site" evidence="9">
    <location>
        <position position="199"/>
    </location>
    <ligand>
        <name>S-adenosyl-L-methionine</name>
        <dbReference type="ChEBI" id="CHEBI:59789"/>
    </ligand>
</feature>
<feature type="binding site" evidence="9">
    <location>
        <position position="122"/>
    </location>
    <ligand>
        <name>S-adenosyl-L-methionine</name>
        <dbReference type="ChEBI" id="CHEBI:59789"/>
    </ligand>
</feature>
<dbReference type="InterPro" id="IPR003358">
    <property type="entry name" value="tRNA_(Gua-N-7)_MeTrfase_Trmb"/>
</dbReference>
<name>Q23MB9_TETTS</name>
<keyword evidence="8 9" id="KW-0539">Nucleus</keyword>
<comment type="similarity">
    <text evidence="9">Belongs to the class I-like SAM-binding methyltransferase superfamily. TrmB family.</text>
</comment>
<dbReference type="PANTHER" id="PTHR23417:SF16">
    <property type="entry name" value="TRNA (GUANINE-N(7)-)-METHYLTRANSFERASE"/>
    <property type="match status" value="1"/>
</dbReference>
<dbReference type="SUPFAM" id="SSF53335">
    <property type="entry name" value="S-adenosyl-L-methionine-dependent methyltransferases"/>
    <property type="match status" value="1"/>
</dbReference>
<sequence>MEQESNNKNNNNHIEDEDNEKPDHSELEQSSTIQKKQRLMPKRGEYRMRAHINPLNDTPFPYPLNPDYVNWKIHYPKFFDGTDEENQKVFCNTNEHPQTYDEEVNSLYNGLQGAQPVFLDIGCGFGGLVFNLAKNFPEKLVLGLEIRDKLVNYVSEKIKALRIESPDHKYNNAACIRTNAMRHIIQYFRKGTIEKMFFCFADPHFKKSNHRRRIINTGFLSEYAFLLKPKGRIYCITDVEDLHNWQEEHLAKHRMFRKLSEEELVGDICVQLIQDSTEEGQKVTRNGGKKWTCVFERV</sequence>
<dbReference type="KEGG" id="tet:TTHERM_00621400"/>
<dbReference type="EMBL" id="GG662661">
    <property type="protein sequence ID" value="EAR97720.2"/>
    <property type="molecule type" value="Genomic_DNA"/>
</dbReference>
<evidence type="ECO:0000256" key="2">
    <source>
        <dbReference type="ARBA" id="ARBA00022555"/>
    </source>
</evidence>
<dbReference type="OrthoDB" id="47276at2759"/>
<dbReference type="InParanoid" id="Q23MB9"/>
<keyword evidence="7 9" id="KW-0694">RNA-binding</keyword>
<keyword evidence="5 9" id="KW-0949">S-adenosyl-L-methionine</keyword>
<dbReference type="InterPro" id="IPR025763">
    <property type="entry name" value="Trm8_euk"/>
</dbReference>
<proteinExistence type="inferred from homology"/>
<keyword evidence="6 9" id="KW-0819">tRNA processing</keyword>
<evidence type="ECO:0000256" key="10">
    <source>
        <dbReference type="SAM" id="MobiDB-lite"/>
    </source>
</evidence>
<keyword evidence="3 9" id="KW-0489">Methyltransferase</keyword>
<dbReference type="eggNOG" id="KOG3115">
    <property type="taxonomic scope" value="Eukaryota"/>
</dbReference>
<dbReference type="STRING" id="312017.Q23MB9"/>
<feature type="binding site" evidence="9">
    <location>
        <begin position="145"/>
        <end position="146"/>
    </location>
    <ligand>
        <name>S-adenosyl-L-methionine</name>
        <dbReference type="ChEBI" id="CHEBI:59789"/>
    </ligand>
</feature>
<comment type="catalytic activity">
    <reaction evidence="1 9">
        <text>guanosine(46) in tRNA + S-adenosyl-L-methionine = N(7)-methylguanosine(46) in tRNA + S-adenosyl-L-homocysteine</text>
        <dbReference type="Rhea" id="RHEA:42708"/>
        <dbReference type="Rhea" id="RHEA-COMP:10188"/>
        <dbReference type="Rhea" id="RHEA-COMP:10189"/>
        <dbReference type="ChEBI" id="CHEBI:57856"/>
        <dbReference type="ChEBI" id="CHEBI:59789"/>
        <dbReference type="ChEBI" id="CHEBI:74269"/>
        <dbReference type="ChEBI" id="CHEBI:74480"/>
        <dbReference type="EC" id="2.1.1.33"/>
    </reaction>
</comment>
<dbReference type="RefSeq" id="XP_001017965.2">
    <property type="nucleotide sequence ID" value="XM_001017965.2"/>
</dbReference>
<dbReference type="GO" id="GO:0000049">
    <property type="term" value="F:tRNA binding"/>
    <property type="evidence" value="ECO:0007669"/>
    <property type="project" value="UniProtKB-UniRule"/>
</dbReference>
<dbReference type="Pfam" id="PF02390">
    <property type="entry name" value="Methyltransf_4"/>
    <property type="match status" value="1"/>
</dbReference>
<gene>
    <name evidence="11" type="ORF">TTHERM_00621400</name>
</gene>
<evidence type="ECO:0000313" key="11">
    <source>
        <dbReference type="EMBL" id="EAR97720.2"/>
    </source>
</evidence>
<dbReference type="PANTHER" id="PTHR23417">
    <property type="entry name" value="3-DEOXY-D-MANNO-OCTULOSONIC-ACID TRANSFERASE/TRNA GUANINE-N 7 - -METHYLTRANSFERASE"/>
    <property type="match status" value="1"/>
</dbReference>
<dbReference type="Gene3D" id="3.40.50.150">
    <property type="entry name" value="Vaccinia Virus protein VP39"/>
    <property type="match status" value="1"/>
</dbReference>
<keyword evidence="4 9" id="KW-0808">Transferase</keyword>
<evidence type="ECO:0000256" key="3">
    <source>
        <dbReference type="ARBA" id="ARBA00022603"/>
    </source>
</evidence>
<evidence type="ECO:0000256" key="5">
    <source>
        <dbReference type="ARBA" id="ARBA00022691"/>
    </source>
</evidence>
<dbReference type="NCBIfam" id="TIGR00091">
    <property type="entry name" value="tRNA (guanosine(46)-N7)-methyltransferase TrmB"/>
    <property type="match status" value="1"/>
</dbReference>
<dbReference type="GO" id="GO:0005634">
    <property type="term" value="C:nucleus"/>
    <property type="evidence" value="ECO:0007669"/>
    <property type="project" value="UniProtKB-SubCell"/>
</dbReference>
<feature type="binding site" evidence="9">
    <location>
        <begin position="179"/>
        <end position="180"/>
    </location>
    <ligand>
        <name>S-adenosyl-L-methionine</name>
        <dbReference type="ChEBI" id="CHEBI:59789"/>
    </ligand>
</feature>
<feature type="binding site" evidence="9">
    <location>
        <begin position="277"/>
        <end position="279"/>
    </location>
    <ligand>
        <name>S-adenosyl-L-methionine</name>
        <dbReference type="ChEBI" id="CHEBI:59789"/>
    </ligand>
</feature>
<dbReference type="UniPathway" id="UPA00989"/>
<dbReference type="GeneID" id="7826255"/>
<feature type="region of interest" description="Disordered" evidence="10">
    <location>
        <begin position="1"/>
        <end position="40"/>
    </location>
</feature>
<dbReference type="GO" id="GO:0008176">
    <property type="term" value="F:tRNA (guanine(46)-N7)-methyltransferase activity"/>
    <property type="evidence" value="ECO:0007669"/>
    <property type="project" value="UniProtKB-UniRule"/>
</dbReference>